<accession>G8Y4X4</accession>
<keyword evidence="4" id="KW-0472">Membrane</keyword>
<evidence type="ECO:0000256" key="4">
    <source>
        <dbReference type="ARBA" id="ARBA00023136"/>
    </source>
</evidence>
<dbReference type="GO" id="GO:0012505">
    <property type="term" value="C:endomembrane system"/>
    <property type="evidence" value="ECO:0007669"/>
    <property type="project" value="UniProtKB-SubCell"/>
</dbReference>
<dbReference type="eggNOG" id="KOG3730">
    <property type="taxonomic scope" value="Eukaryota"/>
</dbReference>
<dbReference type="GO" id="GO:0019432">
    <property type="term" value="P:triglyceride biosynthetic process"/>
    <property type="evidence" value="ECO:0007669"/>
    <property type="project" value="TreeGrafter"/>
</dbReference>
<evidence type="ECO:0000256" key="3">
    <source>
        <dbReference type="ARBA" id="ARBA00022679"/>
    </source>
</evidence>
<reference evidence="7 8" key="1">
    <citation type="journal article" date="2012" name="G3 (Bethesda)">
        <title>Pichia sorbitophila, an interspecies yeast hybrid reveals early steps of genome resolution following polyploidization.</title>
        <authorList>
            <person name="Leh Louis V."/>
            <person name="Despons L."/>
            <person name="Friedrich A."/>
            <person name="Martin T."/>
            <person name="Durrens P."/>
            <person name="Casaregola S."/>
            <person name="Neuveglise C."/>
            <person name="Fairhead C."/>
            <person name="Marck C."/>
            <person name="Cruz J.A."/>
            <person name="Straub M.L."/>
            <person name="Kugler V."/>
            <person name="Sacerdot C."/>
            <person name="Uzunov Z."/>
            <person name="Thierry A."/>
            <person name="Weiss S."/>
            <person name="Bleykasten C."/>
            <person name="De Montigny J."/>
            <person name="Jacques N."/>
            <person name="Jung P."/>
            <person name="Lemaire M."/>
            <person name="Mallet S."/>
            <person name="Morel G."/>
            <person name="Richard G.F."/>
            <person name="Sarkar A."/>
            <person name="Savel G."/>
            <person name="Schacherer J."/>
            <person name="Seret M.L."/>
            <person name="Talla E."/>
            <person name="Samson G."/>
            <person name="Jubin C."/>
            <person name="Poulain J."/>
            <person name="Vacherie B."/>
            <person name="Barbe V."/>
            <person name="Pelletier E."/>
            <person name="Sherman D.J."/>
            <person name="Westhof E."/>
            <person name="Weissenbach J."/>
            <person name="Baret P.V."/>
            <person name="Wincker P."/>
            <person name="Gaillardin C."/>
            <person name="Dujon B."/>
            <person name="Souciet J.L."/>
        </authorList>
    </citation>
    <scope>NUCLEOTIDE SEQUENCE [LARGE SCALE GENOMIC DNA]</scope>
    <source>
        <strain evidence="8">ATCC MYA-4447 / BCRC 22081 / CBS 7064 / NBRC 10061 / NRRL Y-12695</strain>
    </source>
</reference>
<evidence type="ECO:0000313" key="8">
    <source>
        <dbReference type="Proteomes" id="UP000005222"/>
    </source>
</evidence>
<sequence length="839" mass="97034">MASSFAQDHENSDFDVNILEDAFTHPNIDLTFPLPTDKERYIDVEDNEKVANSFKLLHNFVHFFTGINVNEIYSNNEYRYSVNKHSKRFNKKLVSYMDDQLKSKDAYLDKLVSSLVRSEIRLKLTEPKNFQKRFTELKSFVVKYYHDENSKNMPYFNTPDAIRICYITVVSIFQKMFPNGLWCSRSQFSALYEKYLQNPMSIIFLPNHQSHLDYMIIHVICVRFQLSVPTVIAGDNLNVAIFGRILRQMGAIFIKRSFSNEAYTEQNLTNLIEFILKNKIHLEVFIEGTRSRDGKLLSPKYGILKALCNIYLKQRTLQHNEEFDMLMQPISITYERVYEADGYLNELVGKDKKQENTLSIIKNGLSNLFTSAKDDDLPPDFPRTRKEKSGDYDNSKRRLHGKIFIKLGSSFTLSSFVEEDKASSEFFSSSGVAVPQKVGGTETFQTGSSQEMSLDEFGTPVNIKKLGFKILHEINRVSYLPEISIIGASIQAHYYYCKKDQFAIKELLPVMRLFIDVLNNEAKAQDLQTNVLILNYLKSRSDEELAALVRKQVPRFFRLVKINFTEDKVLVHNSIELLYHKNLTIHLIIHQCLVCFLVQRLACLRPGANDNKHIHKLYYIFTGLLKNEFLFDYDYNNRSELSTVLSGLIDMGHIGFDTNTKTYYVLNNTYVTTLAEIVTPFVYTYIICIESLLPTMEKVIEHSTTSQVSLTENSLFDEKTIAAVYPTTKSLLKVIQKSNNASWPLESVNKQYLLSVLFYLDHINLLRIVKNKTNSFAYVTIENRRDSLHLYDFLYALVHGSSPTYVDDIYIEYIIDIVDKTAERSLPVSRNGQSPRPKL</sequence>
<dbReference type="Pfam" id="PF19277">
    <property type="entry name" value="GPAT_C"/>
    <property type="match status" value="1"/>
</dbReference>
<evidence type="ECO:0000313" key="7">
    <source>
        <dbReference type="EMBL" id="CCE85742.1"/>
    </source>
</evidence>
<keyword evidence="3" id="KW-0808">Transferase</keyword>
<feature type="domain" description="Phospholipid/glycerol acyltransferase" evidence="6">
    <location>
        <begin position="202"/>
        <end position="335"/>
    </location>
</feature>
<evidence type="ECO:0000256" key="1">
    <source>
        <dbReference type="ARBA" id="ARBA00004184"/>
    </source>
</evidence>
<protein>
    <submittedName>
        <fullName evidence="7">Piso0_005368 protein</fullName>
    </submittedName>
</protein>
<dbReference type="SMART" id="SM00563">
    <property type="entry name" value="PlsC"/>
    <property type="match status" value="1"/>
</dbReference>
<dbReference type="EMBL" id="FO082047">
    <property type="protein sequence ID" value="CCE85742.1"/>
    <property type="molecule type" value="Genomic_DNA"/>
</dbReference>
<dbReference type="PANTHER" id="PTHR12563">
    <property type="entry name" value="GLYCEROL-3-PHOSPHATE ACYLTRANSFERASE"/>
    <property type="match status" value="1"/>
</dbReference>
<dbReference type="SUPFAM" id="SSF69593">
    <property type="entry name" value="Glycerol-3-phosphate (1)-acyltransferase"/>
    <property type="match status" value="1"/>
</dbReference>
<dbReference type="InterPro" id="IPR002123">
    <property type="entry name" value="Plipid/glycerol_acylTrfase"/>
</dbReference>
<proteinExistence type="inferred from homology"/>
<comment type="similarity">
    <text evidence="2">Belongs to the GPAT/DAPAT family.</text>
</comment>
<dbReference type="GO" id="GO:0006631">
    <property type="term" value="P:fatty acid metabolic process"/>
    <property type="evidence" value="ECO:0007669"/>
    <property type="project" value="TreeGrafter"/>
</dbReference>
<dbReference type="GO" id="GO:0008654">
    <property type="term" value="P:phospholipid biosynthetic process"/>
    <property type="evidence" value="ECO:0007669"/>
    <property type="project" value="TreeGrafter"/>
</dbReference>
<dbReference type="PANTHER" id="PTHR12563:SF17">
    <property type="entry name" value="DIHYDROXYACETONE PHOSPHATE ACYLTRANSFERASE"/>
    <property type="match status" value="1"/>
</dbReference>
<dbReference type="HOGENOM" id="CLU_349513_0_0_1"/>
<name>G8Y4X4_PICSO</name>
<dbReference type="Proteomes" id="UP000005222">
    <property type="component" value="Chromosome M"/>
</dbReference>
<dbReference type="STRING" id="559304.G8Y4X4"/>
<dbReference type="GO" id="GO:0006072">
    <property type="term" value="P:glycerol-3-phosphate metabolic process"/>
    <property type="evidence" value="ECO:0007669"/>
    <property type="project" value="TreeGrafter"/>
</dbReference>
<dbReference type="CDD" id="cd07993">
    <property type="entry name" value="LPLAT_DHAPAT-like"/>
    <property type="match status" value="1"/>
</dbReference>
<dbReference type="Pfam" id="PF01553">
    <property type="entry name" value="Acyltransferase"/>
    <property type="match status" value="1"/>
</dbReference>
<dbReference type="AlphaFoldDB" id="G8Y4X4"/>
<keyword evidence="8" id="KW-1185">Reference proteome</keyword>
<evidence type="ECO:0000256" key="2">
    <source>
        <dbReference type="ARBA" id="ARBA00007937"/>
    </source>
</evidence>
<keyword evidence="5" id="KW-0012">Acyltransferase</keyword>
<dbReference type="OrthoDB" id="10255570at2759"/>
<comment type="subcellular location">
    <subcellularLocation>
        <location evidence="1">Endomembrane system</location>
        <topology evidence="1">Peripheral membrane protein</topology>
    </subcellularLocation>
</comment>
<dbReference type="InterPro" id="IPR045520">
    <property type="entry name" value="GPAT/DHAPAT_C"/>
</dbReference>
<dbReference type="InterPro" id="IPR041728">
    <property type="entry name" value="GPAT/DHAPAT_LPLAT"/>
</dbReference>
<dbReference type="InterPro" id="IPR022284">
    <property type="entry name" value="GPAT/DHAPAT"/>
</dbReference>
<evidence type="ECO:0000259" key="6">
    <source>
        <dbReference type="SMART" id="SM00563"/>
    </source>
</evidence>
<dbReference type="GO" id="GO:0031966">
    <property type="term" value="C:mitochondrial membrane"/>
    <property type="evidence" value="ECO:0007669"/>
    <property type="project" value="TreeGrafter"/>
</dbReference>
<gene>
    <name evidence="7" type="primary">Piso0_005368</name>
    <name evidence="7" type="ORF">GNLVRS01_PISO0M13278g</name>
</gene>
<organism evidence="7 8">
    <name type="scientific">Pichia sorbitophila (strain ATCC MYA-4447 / BCRC 22081 / CBS 7064 / NBRC 10061 / NRRL Y-12695)</name>
    <name type="common">Hybrid yeast</name>
    <dbReference type="NCBI Taxonomy" id="559304"/>
    <lineage>
        <taxon>Eukaryota</taxon>
        <taxon>Fungi</taxon>
        <taxon>Dikarya</taxon>
        <taxon>Ascomycota</taxon>
        <taxon>Saccharomycotina</taxon>
        <taxon>Pichiomycetes</taxon>
        <taxon>Debaryomycetaceae</taxon>
        <taxon>Millerozyma</taxon>
    </lineage>
</organism>
<evidence type="ECO:0000256" key="5">
    <source>
        <dbReference type="ARBA" id="ARBA00023315"/>
    </source>
</evidence>
<dbReference type="InParanoid" id="G8Y4X4"/>
<dbReference type="GO" id="GO:0004366">
    <property type="term" value="F:glycerol-3-phosphate O-acyltransferase activity"/>
    <property type="evidence" value="ECO:0007669"/>
    <property type="project" value="TreeGrafter"/>
</dbReference>